<keyword evidence="3" id="KW-0597">Phosphoprotein</keyword>
<dbReference type="InterPro" id="IPR036736">
    <property type="entry name" value="ACP-like_sf"/>
</dbReference>
<gene>
    <name evidence="5" type="ORF">A4R26_32445</name>
</gene>
<dbReference type="Pfam" id="PF13193">
    <property type="entry name" value="AMP-binding_C"/>
    <property type="match status" value="1"/>
</dbReference>
<dbReference type="FunFam" id="2.30.38.10:FF:000001">
    <property type="entry name" value="Non-ribosomal peptide synthetase PvdI"/>
    <property type="match status" value="1"/>
</dbReference>
<dbReference type="NCBIfam" id="TIGR01733">
    <property type="entry name" value="AA-adenyl-dom"/>
    <property type="match status" value="1"/>
</dbReference>
<dbReference type="InterPro" id="IPR042099">
    <property type="entry name" value="ANL_N_sf"/>
</dbReference>
<dbReference type="FunFam" id="3.30.300.30:FF:000010">
    <property type="entry name" value="Enterobactin synthetase component F"/>
    <property type="match status" value="1"/>
</dbReference>
<dbReference type="CDD" id="cd19531">
    <property type="entry name" value="LCL_NRPS-like"/>
    <property type="match status" value="1"/>
</dbReference>
<evidence type="ECO:0000259" key="4">
    <source>
        <dbReference type="PROSITE" id="PS50075"/>
    </source>
</evidence>
<evidence type="ECO:0000256" key="2">
    <source>
        <dbReference type="ARBA" id="ARBA00022450"/>
    </source>
</evidence>
<dbReference type="InterPro" id="IPR023213">
    <property type="entry name" value="CAT-like_dom_sf"/>
</dbReference>
<dbReference type="GO" id="GO:0031177">
    <property type="term" value="F:phosphopantetheine binding"/>
    <property type="evidence" value="ECO:0007669"/>
    <property type="project" value="TreeGrafter"/>
</dbReference>
<dbReference type="Gene3D" id="1.10.1200.10">
    <property type="entry name" value="ACP-like"/>
    <property type="match status" value="1"/>
</dbReference>
<comment type="cofactor">
    <cofactor evidence="1">
        <name>pantetheine 4'-phosphate</name>
        <dbReference type="ChEBI" id="CHEBI:47942"/>
    </cofactor>
</comment>
<evidence type="ECO:0000256" key="3">
    <source>
        <dbReference type="ARBA" id="ARBA00022553"/>
    </source>
</evidence>
<accession>A0A1V9EG42</accession>
<dbReference type="InterPro" id="IPR025110">
    <property type="entry name" value="AMP-bd_C"/>
</dbReference>
<protein>
    <recommendedName>
        <fullName evidence="4">Carrier domain-containing protein</fullName>
    </recommendedName>
</protein>
<dbReference type="PROSITE" id="PS00455">
    <property type="entry name" value="AMP_BINDING"/>
    <property type="match status" value="1"/>
</dbReference>
<keyword evidence="2" id="KW-0596">Phosphopantetheine</keyword>
<dbReference type="PRINTS" id="PR00154">
    <property type="entry name" value="AMPBINDING"/>
</dbReference>
<dbReference type="InterPro" id="IPR001242">
    <property type="entry name" value="Condensation_dom"/>
</dbReference>
<dbReference type="EMBL" id="LWBP01000260">
    <property type="protein sequence ID" value="OQP45032.1"/>
    <property type="molecule type" value="Genomic_DNA"/>
</dbReference>
<dbReference type="STRING" id="550983.A4R26_32445"/>
<dbReference type="InterPro" id="IPR006162">
    <property type="entry name" value="Ppantetheine_attach_site"/>
</dbReference>
<organism evidence="5 6">
    <name type="scientific">Niastella populi</name>
    <dbReference type="NCBI Taxonomy" id="550983"/>
    <lineage>
        <taxon>Bacteria</taxon>
        <taxon>Pseudomonadati</taxon>
        <taxon>Bacteroidota</taxon>
        <taxon>Chitinophagia</taxon>
        <taxon>Chitinophagales</taxon>
        <taxon>Chitinophagaceae</taxon>
        <taxon>Niastella</taxon>
    </lineage>
</organism>
<dbReference type="InterPro" id="IPR010071">
    <property type="entry name" value="AA_adenyl_dom"/>
</dbReference>
<evidence type="ECO:0000256" key="1">
    <source>
        <dbReference type="ARBA" id="ARBA00001957"/>
    </source>
</evidence>
<dbReference type="PANTHER" id="PTHR45527:SF1">
    <property type="entry name" value="FATTY ACID SYNTHASE"/>
    <property type="match status" value="1"/>
</dbReference>
<dbReference type="Gene3D" id="3.40.50.12780">
    <property type="entry name" value="N-terminal domain of ligase-like"/>
    <property type="match status" value="1"/>
</dbReference>
<dbReference type="InterPro" id="IPR020459">
    <property type="entry name" value="AMP-binding"/>
</dbReference>
<dbReference type="Pfam" id="PF00668">
    <property type="entry name" value="Condensation"/>
    <property type="match status" value="1"/>
</dbReference>
<dbReference type="SUPFAM" id="SSF47336">
    <property type="entry name" value="ACP-like"/>
    <property type="match status" value="1"/>
</dbReference>
<sequence>MIMNIDHGKVIALLAWAKRNGISVSVKEEQLFLKVEKGKPVDAGLMDRIRALKEDIVHFLNSDAGNFKAINTAREKILPVHSTHTGNVPLSYEQERIWLIDRLRGSTDYHLPLVLRLKGRLNIAVLEKAINAIVDRHEVLRTVIREEDGIPCQHVMPKGKWKMSYHDDLAGADALKEFVSEFINQPFDLSNDSMLRSALLKEDDDSFLWVTVVHHIASDGWSFSVMVKEYAAFYTAYLQERDLKLPELEIQYADYAIWQRSRFDASKSGSRLLYWQDRLQGALPLELPTDYSRTSVMNIKGHSLHFTIDHKIQTALHRWSKQEETTLFMTLLAAFNVLLYRYSGQNDICVGTAVANRTQRATEALIGFFVNTLVLRNQLSDEMPFRQFLQQVKRHTIEAYEYQDVPFSKLVEHLSVGADPGRHPLFQVMFNLQNTPPVPEIELGEIRMEVEQIASTASKFDLSFDITETWNGLDVRVEYSVNLFTAGTINRMVAHYIRLLKSVVANPDEQVALLPMLEPEEENRILYDFNDTEHVFPAHRTIIGLFEEQVANDPDRVALVFKDNSFTNKEIDEQANRVAAYLIHHEKISKGDLVGIKLDRSEWLIMVMLGVLKAACVYVPVDTAYPQERIDYILQDSACKVLIDEDWLKVFKEQGPVYAGAGSVAVSKPEDLMYVMYTSGSTGKPKGVMVPHKGVVNRLQWMWTHYAFTSQDVILQKTTFTFDVSVWEIFMPLCWGAKMILCDKEDIASPPNLISLIEKHGVTCMHFVPGMLLTFIDFSFNDEGIAVQLKSLQKLITSGEALPVEVVRRWYDKVNIPIHNLYGPTEASVDVTYYATTKHDTRILIGRPVWNTQMYILDAANRLLPVGVPGEICIGGTGLAYGYWNKPALTAEKFIANPFKPGERIYKTGDAGRWLPDGNIEFLGRKDNQVKIRGYRIEPEEIESALLSHPAIGAAAVIARESNDLTKELVAYVVSQTAITATGIRDYLGKTLPAYMIPAYYVQLEQLPRTPNGKIDRKGLPDPQGQTLATGFRYEAPSNNIEEELVLIWKEVLGKDTIGIRDNFFGAGGNSLKLVKMVSMINKRFNENIPVVTAFTLPNIKALADYLYEHGKKEESSSVEDIERSITMMEDTIYLFNKNWNEG</sequence>
<dbReference type="GO" id="GO:0005829">
    <property type="term" value="C:cytosol"/>
    <property type="evidence" value="ECO:0007669"/>
    <property type="project" value="TreeGrafter"/>
</dbReference>
<reference evidence="6" key="1">
    <citation type="submission" date="2016-04" db="EMBL/GenBank/DDBJ databases">
        <authorList>
            <person name="Chen L."/>
            <person name="Zhuang W."/>
            <person name="Wang G."/>
        </authorList>
    </citation>
    <scope>NUCLEOTIDE SEQUENCE [LARGE SCALE GENOMIC DNA]</scope>
    <source>
        <strain evidence="6">208</strain>
    </source>
</reference>
<dbReference type="Pfam" id="PF00550">
    <property type="entry name" value="PP-binding"/>
    <property type="match status" value="1"/>
</dbReference>
<dbReference type="FunFam" id="3.40.50.12780:FF:000012">
    <property type="entry name" value="Non-ribosomal peptide synthetase"/>
    <property type="match status" value="1"/>
</dbReference>
<dbReference type="GO" id="GO:0044550">
    <property type="term" value="P:secondary metabolite biosynthetic process"/>
    <property type="evidence" value="ECO:0007669"/>
    <property type="project" value="UniProtKB-ARBA"/>
</dbReference>
<evidence type="ECO:0000313" key="5">
    <source>
        <dbReference type="EMBL" id="OQP45032.1"/>
    </source>
</evidence>
<dbReference type="GO" id="GO:0043041">
    <property type="term" value="P:amino acid activation for nonribosomal peptide biosynthetic process"/>
    <property type="evidence" value="ECO:0007669"/>
    <property type="project" value="TreeGrafter"/>
</dbReference>
<dbReference type="Proteomes" id="UP000192276">
    <property type="component" value="Unassembled WGS sequence"/>
</dbReference>
<dbReference type="SUPFAM" id="SSF56801">
    <property type="entry name" value="Acetyl-CoA synthetase-like"/>
    <property type="match status" value="1"/>
</dbReference>
<keyword evidence="6" id="KW-1185">Reference proteome</keyword>
<dbReference type="CDD" id="cd05930">
    <property type="entry name" value="A_NRPS"/>
    <property type="match status" value="1"/>
</dbReference>
<dbReference type="Gene3D" id="3.30.559.30">
    <property type="entry name" value="Nonribosomal peptide synthetase, condensation domain"/>
    <property type="match status" value="1"/>
</dbReference>
<name>A0A1V9EG42_9BACT</name>
<dbReference type="InterPro" id="IPR009081">
    <property type="entry name" value="PP-bd_ACP"/>
</dbReference>
<feature type="domain" description="Carrier" evidence="4">
    <location>
        <begin position="1036"/>
        <end position="1111"/>
    </location>
</feature>
<dbReference type="PANTHER" id="PTHR45527">
    <property type="entry name" value="NONRIBOSOMAL PEPTIDE SYNTHETASE"/>
    <property type="match status" value="1"/>
</dbReference>
<dbReference type="Pfam" id="PF00501">
    <property type="entry name" value="AMP-binding"/>
    <property type="match status" value="1"/>
</dbReference>
<dbReference type="SUPFAM" id="SSF52777">
    <property type="entry name" value="CoA-dependent acyltransferases"/>
    <property type="match status" value="2"/>
</dbReference>
<dbReference type="GO" id="GO:0003824">
    <property type="term" value="F:catalytic activity"/>
    <property type="evidence" value="ECO:0007669"/>
    <property type="project" value="InterPro"/>
</dbReference>
<comment type="caution">
    <text evidence="5">The sequence shown here is derived from an EMBL/GenBank/DDBJ whole genome shotgun (WGS) entry which is preliminary data.</text>
</comment>
<evidence type="ECO:0000313" key="6">
    <source>
        <dbReference type="Proteomes" id="UP000192276"/>
    </source>
</evidence>
<dbReference type="FunFam" id="3.40.50.980:FF:000002">
    <property type="entry name" value="Enterobactin synthetase component F"/>
    <property type="match status" value="1"/>
</dbReference>
<dbReference type="AlphaFoldDB" id="A0A1V9EG42"/>
<dbReference type="InterPro" id="IPR000873">
    <property type="entry name" value="AMP-dep_synth/lig_dom"/>
</dbReference>
<dbReference type="InterPro" id="IPR020845">
    <property type="entry name" value="AMP-binding_CS"/>
</dbReference>
<dbReference type="OrthoDB" id="9778690at2"/>
<dbReference type="Gene3D" id="3.30.559.10">
    <property type="entry name" value="Chloramphenicol acetyltransferase-like domain"/>
    <property type="match status" value="1"/>
</dbReference>
<dbReference type="InterPro" id="IPR045851">
    <property type="entry name" value="AMP-bd_C_sf"/>
</dbReference>
<proteinExistence type="predicted"/>
<dbReference type="Gene3D" id="3.30.300.30">
    <property type="match status" value="1"/>
</dbReference>
<dbReference type="PROSITE" id="PS00012">
    <property type="entry name" value="PHOSPHOPANTETHEINE"/>
    <property type="match status" value="1"/>
</dbReference>
<dbReference type="PROSITE" id="PS50075">
    <property type="entry name" value="CARRIER"/>
    <property type="match status" value="1"/>
</dbReference>